<protein>
    <submittedName>
        <fullName evidence="2">Uncharacterized protein</fullName>
    </submittedName>
</protein>
<feature type="compositionally biased region" description="Polar residues" evidence="1">
    <location>
        <begin position="249"/>
        <end position="261"/>
    </location>
</feature>
<feature type="compositionally biased region" description="Acidic residues" evidence="1">
    <location>
        <begin position="109"/>
        <end position="118"/>
    </location>
</feature>
<dbReference type="Proteomes" id="UP001221898">
    <property type="component" value="Unassembled WGS sequence"/>
</dbReference>
<dbReference type="EMBL" id="JAINUG010000114">
    <property type="protein sequence ID" value="KAJ8395684.1"/>
    <property type="molecule type" value="Genomic_DNA"/>
</dbReference>
<accession>A0AAD7WH11</accession>
<comment type="caution">
    <text evidence="2">The sequence shown here is derived from an EMBL/GenBank/DDBJ whole genome shotgun (WGS) entry which is preliminary data.</text>
</comment>
<feature type="compositionally biased region" description="Basic and acidic residues" evidence="1">
    <location>
        <begin position="75"/>
        <end position="87"/>
    </location>
</feature>
<sequence>MLSKEKDALDTSELDFSNLITGESETQMAQEEDGSGAGGTAGMAWERRYEKIWVEIEKREVKSHFKSVTAELKERFGETLMEARDSAPDASGEEDEKEEENALVRTAEEESSEEEEEEIIRPAARAKSATLLPIPEQRESGLEDSVTEPAESPQSERKTGLHPGTSQDPCHAESSQQGKLDHTADCITDGQENKQQPAGSDLKDDNTDLDSDTGNCKEGNAEPNSDEGSAISEPDPVPIPSPSPSPEPNTSQETNLCTDTLRTCKETEAEMKIPAVMEEDPDPTSCPLLACQHLRSPALL</sequence>
<dbReference type="AlphaFoldDB" id="A0AAD7WH11"/>
<feature type="region of interest" description="Disordered" evidence="1">
    <location>
        <begin position="1"/>
        <end position="42"/>
    </location>
</feature>
<name>A0AAD7WH11_9TELE</name>
<proteinExistence type="predicted"/>
<feature type="region of interest" description="Disordered" evidence="1">
    <location>
        <begin position="75"/>
        <end position="261"/>
    </location>
</feature>
<evidence type="ECO:0000313" key="2">
    <source>
        <dbReference type="EMBL" id="KAJ8395684.1"/>
    </source>
</evidence>
<organism evidence="2 3">
    <name type="scientific">Aldrovandia affinis</name>
    <dbReference type="NCBI Taxonomy" id="143900"/>
    <lineage>
        <taxon>Eukaryota</taxon>
        <taxon>Metazoa</taxon>
        <taxon>Chordata</taxon>
        <taxon>Craniata</taxon>
        <taxon>Vertebrata</taxon>
        <taxon>Euteleostomi</taxon>
        <taxon>Actinopterygii</taxon>
        <taxon>Neopterygii</taxon>
        <taxon>Teleostei</taxon>
        <taxon>Notacanthiformes</taxon>
        <taxon>Halosauridae</taxon>
        <taxon>Aldrovandia</taxon>
    </lineage>
</organism>
<evidence type="ECO:0000313" key="3">
    <source>
        <dbReference type="Proteomes" id="UP001221898"/>
    </source>
</evidence>
<feature type="compositionally biased region" description="Pro residues" evidence="1">
    <location>
        <begin position="235"/>
        <end position="247"/>
    </location>
</feature>
<reference evidence="2" key="1">
    <citation type="journal article" date="2023" name="Science">
        <title>Genome structures resolve the early diversification of teleost fishes.</title>
        <authorList>
            <person name="Parey E."/>
            <person name="Louis A."/>
            <person name="Montfort J."/>
            <person name="Bouchez O."/>
            <person name="Roques C."/>
            <person name="Iampietro C."/>
            <person name="Lluch J."/>
            <person name="Castinel A."/>
            <person name="Donnadieu C."/>
            <person name="Desvignes T."/>
            <person name="Floi Bucao C."/>
            <person name="Jouanno E."/>
            <person name="Wen M."/>
            <person name="Mejri S."/>
            <person name="Dirks R."/>
            <person name="Jansen H."/>
            <person name="Henkel C."/>
            <person name="Chen W.J."/>
            <person name="Zahm M."/>
            <person name="Cabau C."/>
            <person name="Klopp C."/>
            <person name="Thompson A.W."/>
            <person name="Robinson-Rechavi M."/>
            <person name="Braasch I."/>
            <person name="Lecointre G."/>
            <person name="Bobe J."/>
            <person name="Postlethwait J.H."/>
            <person name="Berthelot C."/>
            <person name="Roest Crollius H."/>
            <person name="Guiguen Y."/>
        </authorList>
    </citation>
    <scope>NUCLEOTIDE SEQUENCE</scope>
    <source>
        <strain evidence="2">NC1722</strain>
    </source>
</reference>
<keyword evidence="3" id="KW-1185">Reference proteome</keyword>
<feature type="compositionally biased region" description="Polar residues" evidence="1">
    <location>
        <begin position="164"/>
        <end position="178"/>
    </location>
</feature>
<gene>
    <name evidence="2" type="ORF">AAFF_G00029210</name>
</gene>
<feature type="compositionally biased region" description="Polar residues" evidence="1">
    <location>
        <begin position="14"/>
        <end position="29"/>
    </location>
</feature>
<evidence type="ECO:0000256" key="1">
    <source>
        <dbReference type="SAM" id="MobiDB-lite"/>
    </source>
</evidence>